<feature type="transmembrane region" description="Helical" evidence="21">
    <location>
        <begin position="74"/>
        <end position="92"/>
    </location>
</feature>
<sequence>MKVKTNPLSSSILISGILVAIFGLVAVYDASVVDAYKTFGDKFHYVKQQSSWLLIGIVCSLIVSNLPIKFLKKIAPIGLFLTIVLLILVLIPGLGSKFMGARRWLIFGPVVIQPSEILKISLILYLSHWLEKPREIIKFIALIGFCLLLIMLQPDLGTAIIVVGSSFLVYYLSGAPIKYIFYFSSFILVSILLLILLSPYRMNRVKTFLDPTADPLGASYHINQILYGIGSGGWTGVGLGMSRQKYAFLPEATTDSIFVIIAEEVGFMGSVFIISILIYLLMSSFKIAAKTNDRFETLLASGVSLLFLVQIFVNLSSMVALVPLTGVPLPFISYGGSSLVSNFIALGLLINIAKKQ</sequence>
<keyword evidence="4 22" id="KW-0132">Cell division</keyword>
<dbReference type="InterPro" id="IPR013437">
    <property type="entry name" value="FtsW"/>
</dbReference>
<evidence type="ECO:0000256" key="4">
    <source>
        <dbReference type="ARBA" id="ARBA00022618"/>
    </source>
</evidence>
<evidence type="ECO:0000256" key="18">
    <source>
        <dbReference type="ARBA" id="ARBA00041418"/>
    </source>
</evidence>
<keyword evidence="3" id="KW-1003">Cell membrane</keyword>
<dbReference type="GO" id="GO:0008955">
    <property type="term" value="F:peptidoglycan glycosyltransferase activity"/>
    <property type="evidence" value="ECO:0007669"/>
    <property type="project" value="UniProtKB-EC"/>
</dbReference>
<keyword evidence="9" id="KW-0573">Peptidoglycan synthesis</keyword>
<keyword evidence="6" id="KW-0808">Transferase</keyword>
<dbReference type="GO" id="GO:0009252">
    <property type="term" value="P:peptidoglycan biosynthetic process"/>
    <property type="evidence" value="ECO:0007669"/>
    <property type="project" value="UniProtKB-KW"/>
</dbReference>
<evidence type="ECO:0000256" key="10">
    <source>
        <dbReference type="ARBA" id="ARBA00022989"/>
    </source>
</evidence>
<keyword evidence="13" id="KW-0961">Cell wall biogenesis/degradation</keyword>
<evidence type="ECO:0000256" key="2">
    <source>
        <dbReference type="ARBA" id="ARBA00004752"/>
    </source>
</evidence>
<evidence type="ECO:0000256" key="12">
    <source>
        <dbReference type="ARBA" id="ARBA00023306"/>
    </source>
</evidence>
<evidence type="ECO:0000256" key="19">
    <source>
        <dbReference type="ARBA" id="ARBA00044770"/>
    </source>
</evidence>
<dbReference type="GO" id="GO:0051301">
    <property type="term" value="P:cell division"/>
    <property type="evidence" value="ECO:0007669"/>
    <property type="project" value="UniProtKB-KW"/>
</dbReference>
<keyword evidence="7 21" id="KW-0812">Transmembrane</keyword>
<evidence type="ECO:0000256" key="21">
    <source>
        <dbReference type="SAM" id="Phobius"/>
    </source>
</evidence>
<accession>A0A1F5FVS7</accession>
<gene>
    <name evidence="22" type="ORF">A2572_01360</name>
</gene>
<feature type="transmembrane region" description="Helical" evidence="21">
    <location>
        <begin position="104"/>
        <end position="127"/>
    </location>
</feature>
<dbReference type="PANTHER" id="PTHR30474">
    <property type="entry name" value="CELL CYCLE PROTEIN"/>
    <property type="match status" value="1"/>
</dbReference>
<feature type="transmembrane region" description="Helical" evidence="21">
    <location>
        <begin position="12"/>
        <end position="30"/>
    </location>
</feature>
<dbReference type="GO" id="GO:0008360">
    <property type="term" value="P:regulation of cell shape"/>
    <property type="evidence" value="ECO:0007669"/>
    <property type="project" value="UniProtKB-KW"/>
</dbReference>
<evidence type="ECO:0000256" key="8">
    <source>
        <dbReference type="ARBA" id="ARBA00022960"/>
    </source>
</evidence>
<feature type="transmembrane region" description="Helical" evidence="21">
    <location>
        <begin position="303"/>
        <end position="325"/>
    </location>
</feature>
<evidence type="ECO:0000256" key="9">
    <source>
        <dbReference type="ARBA" id="ARBA00022984"/>
    </source>
</evidence>
<dbReference type="EMBL" id="MFAQ01000011">
    <property type="protein sequence ID" value="OGD83654.1"/>
    <property type="molecule type" value="Genomic_DNA"/>
</dbReference>
<evidence type="ECO:0000256" key="13">
    <source>
        <dbReference type="ARBA" id="ARBA00023316"/>
    </source>
</evidence>
<organism evidence="22 23">
    <name type="scientific">Candidatus Collierbacteria bacterium RIFOXYD1_FULL_40_9</name>
    <dbReference type="NCBI Taxonomy" id="1817731"/>
    <lineage>
        <taxon>Bacteria</taxon>
        <taxon>Candidatus Collieribacteriota</taxon>
    </lineage>
</organism>
<feature type="transmembrane region" description="Helical" evidence="21">
    <location>
        <begin position="257"/>
        <end position="282"/>
    </location>
</feature>
<keyword evidence="10 21" id="KW-1133">Transmembrane helix</keyword>
<keyword evidence="12" id="KW-0131">Cell cycle</keyword>
<dbReference type="NCBIfam" id="TIGR02614">
    <property type="entry name" value="ftsW"/>
    <property type="match status" value="1"/>
</dbReference>
<evidence type="ECO:0000256" key="14">
    <source>
        <dbReference type="ARBA" id="ARBA00032370"/>
    </source>
</evidence>
<dbReference type="Pfam" id="PF01098">
    <property type="entry name" value="FTSW_RODA_SPOVE"/>
    <property type="match status" value="1"/>
</dbReference>
<evidence type="ECO:0000256" key="3">
    <source>
        <dbReference type="ARBA" id="ARBA00022475"/>
    </source>
</evidence>
<dbReference type="InterPro" id="IPR001182">
    <property type="entry name" value="FtsW/RodA"/>
</dbReference>
<reference evidence="22 23" key="1">
    <citation type="journal article" date="2016" name="Nat. Commun.">
        <title>Thousands of microbial genomes shed light on interconnected biogeochemical processes in an aquifer system.</title>
        <authorList>
            <person name="Anantharaman K."/>
            <person name="Brown C.T."/>
            <person name="Hug L.A."/>
            <person name="Sharon I."/>
            <person name="Castelle C.J."/>
            <person name="Probst A.J."/>
            <person name="Thomas B.C."/>
            <person name="Singh A."/>
            <person name="Wilkins M.J."/>
            <person name="Karaoz U."/>
            <person name="Brodie E.L."/>
            <person name="Williams K.H."/>
            <person name="Hubbard S.S."/>
            <person name="Banfield J.F."/>
        </authorList>
    </citation>
    <scope>NUCLEOTIDE SEQUENCE [LARGE SCALE GENOMIC DNA]</scope>
</reference>
<dbReference type="PANTHER" id="PTHR30474:SF2">
    <property type="entry name" value="PEPTIDOGLYCAN GLYCOSYLTRANSFERASE FTSW-RELATED"/>
    <property type="match status" value="1"/>
</dbReference>
<comment type="catalytic activity">
    <reaction evidence="20">
        <text>[GlcNAc-(1-&gt;4)-Mur2Ac(oyl-L-Ala-gamma-D-Glu-L-Lys-D-Ala-D-Ala)](n)-di-trans,octa-cis-undecaprenyl diphosphate + beta-D-GlcNAc-(1-&gt;4)-Mur2Ac(oyl-L-Ala-gamma-D-Glu-L-Lys-D-Ala-D-Ala)-di-trans,octa-cis-undecaprenyl diphosphate = [GlcNAc-(1-&gt;4)-Mur2Ac(oyl-L-Ala-gamma-D-Glu-L-Lys-D-Ala-D-Ala)](n+1)-di-trans,octa-cis-undecaprenyl diphosphate + di-trans,octa-cis-undecaprenyl diphosphate + H(+)</text>
        <dbReference type="Rhea" id="RHEA:23708"/>
        <dbReference type="Rhea" id="RHEA-COMP:9602"/>
        <dbReference type="Rhea" id="RHEA-COMP:9603"/>
        <dbReference type="ChEBI" id="CHEBI:15378"/>
        <dbReference type="ChEBI" id="CHEBI:58405"/>
        <dbReference type="ChEBI" id="CHEBI:60033"/>
        <dbReference type="ChEBI" id="CHEBI:78435"/>
        <dbReference type="EC" id="2.4.99.28"/>
    </reaction>
</comment>
<dbReference type="GO" id="GO:0005886">
    <property type="term" value="C:plasma membrane"/>
    <property type="evidence" value="ECO:0007669"/>
    <property type="project" value="UniProtKB-SubCell"/>
</dbReference>
<evidence type="ECO:0000256" key="6">
    <source>
        <dbReference type="ARBA" id="ARBA00022679"/>
    </source>
</evidence>
<evidence type="ECO:0000256" key="20">
    <source>
        <dbReference type="ARBA" id="ARBA00049902"/>
    </source>
</evidence>
<evidence type="ECO:0000313" key="22">
    <source>
        <dbReference type="EMBL" id="OGD83654.1"/>
    </source>
</evidence>
<evidence type="ECO:0000256" key="17">
    <source>
        <dbReference type="ARBA" id="ARBA00041185"/>
    </source>
</evidence>
<comment type="caution">
    <text evidence="22">The sequence shown here is derived from an EMBL/GenBank/DDBJ whole genome shotgun (WGS) entry which is preliminary data.</text>
</comment>
<evidence type="ECO:0000256" key="15">
    <source>
        <dbReference type="ARBA" id="ARBA00033270"/>
    </source>
</evidence>
<evidence type="ECO:0000256" key="11">
    <source>
        <dbReference type="ARBA" id="ARBA00023136"/>
    </source>
</evidence>
<dbReference type="AlphaFoldDB" id="A0A1F5FVS7"/>
<dbReference type="EC" id="2.4.99.28" evidence="19"/>
<evidence type="ECO:0000313" key="23">
    <source>
        <dbReference type="Proteomes" id="UP000179237"/>
    </source>
</evidence>
<dbReference type="Proteomes" id="UP000179237">
    <property type="component" value="Unassembled WGS sequence"/>
</dbReference>
<keyword evidence="11 21" id="KW-0472">Membrane</keyword>
<comment type="subcellular location">
    <subcellularLocation>
        <location evidence="1">Cell membrane</location>
        <topology evidence="1">Multi-pass membrane protein</topology>
    </subcellularLocation>
</comment>
<keyword evidence="5" id="KW-0328">Glycosyltransferase</keyword>
<feature type="transmembrane region" description="Helical" evidence="21">
    <location>
        <begin position="51"/>
        <end position="68"/>
    </location>
</feature>
<feature type="transmembrane region" description="Helical" evidence="21">
    <location>
        <begin position="179"/>
        <end position="200"/>
    </location>
</feature>
<evidence type="ECO:0000256" key="1">
    <source>
        <dbReference type="ARBA" id="ARBA00004651"/>
    </source>
</evidence>
<protein>
    <recommendedName>
        <fullName evidence="17">Probable peptidoglycan glycosyltransferase FtsW</fullName>
        <ecNumber evidence="19">2.4.99.28</ecNumber>
    </recommendedName>
    <alternativeName>
        <fullName evidence="18">Cell division protein FtsW</fullName>
    </alternativeName>
    <alternativeName>
        <fullName evidence="15">Cell wall polymerase</fullName>
    </alternativeName>
    <alternativeName>
        <fullName evidence="14">Peptidoglycan polymerase</fullName>
    </alternativeName>
</protein>
<name>A0A1F5FVS7_9BACT</name>
<comment type="similarity">
    <text evidence="16">Belongs to the SEDS family. FtsW subfamily.</text>
</comment>
<dbReference type="GO" id="GO:0015648">
    <property type="term" value="F:lipid-linked peptidoglycan transporter activity"/>
    <property type="evidence" value="ECO:0007669"/>
    <property type="project" value="TreeGrafter"/>
</dbReference>
<comment type="pathway">
    <text evidence="2">Cell wall biogenesis; peptidoglycan biosynthesis.</text>
</comment>
<evidence type="ECO:0000256" key="16">
    <source>
        <dbReference type="ARBA" id="ARBA00038053"/>
    </source>
</evidence>
<feature type="transmembrane region" description="Helical" evidence="21">
    <location>
        <begin position="331"/>
        <end position="353"/>
    </location>
</feature>
<evidence type="ECO:0000256" key="7">
    <source>
        <dbReference type="ARBA" id="ARBA00022692"/>
    </source>
</evidence>
<dbReference type="GO" id="GO:0071555">
    <property type="term" value="P:cell wall organization"/>
    <property type="evidence" value="ECO:0007669"/>
    <property type="project" value="UniProtKB-KW"/>
</dbReference>
<evidence type="ECO:0000256" key="5">
    <source>
        <dbReference type="ARBA" id="ARBA00022676"/>
    </source>
</evidence>
<feature type="transmembrane region" description="Helical" evidence="21">
    <location>
        <begin position="139"/>
        <end position="172"/>
    </location>
</feature>
<dbReference type="GO" id="GO:0032153">
    <property type="term" value="C:cell division site"/>
    <property type="evidence" value="ECO:0007669"/>
    <property type="project" value="TreeGrafter"/>
</dbReference>
<keyword evidence="8" id="KW-0133">Cell shape</keyword>
<proteinExistence type="inferred from homology"/>